<keyword evidence="3" id="KW-1185">Reference proteome</keyword>
<evidence type="ECO:0000313" key="3">
    <source>
        <dbReference type="Proteomes" id="UP001054889"/>
    </source>
</evidence>
<dbReference type="EMBL" id="BQKI01000015">
    <property type="protein sequence ID" value="GJN08311.1"/>
    <property type="molecule type" value="Genomic_DNA"/>
</dbReference>
<organism evidence="2 3">
    <name type="scientific">Eleusine coracana subsp. coracana</name>
    <dbReference type="NCBI Taxonomy" id="191504"/>
    <lineage>
        <taxon>Eukaryota</taxon>
        <taxon>Viridiplantae</taxon>
        <taxon>Streptophyta</taxon>
        <taxon>Embryophyta</taxon>
        <taxon>Tracheophyta</taxon>
        <taxon>Spermatophyta</taxon>
        <taxon>Magnoliopsida</taxon>
        <taxon>Liliopsida</taxon>
        <taxon>Poales</taxon>
        <taxon>Poaceae</taxon>
        <taxon>PACMAD clade</taxon>
        <taxon>Chloridoideae</taxon>
        <taxon>Cynodonteae</taxon>
        <taxon>Eleusininae</taxon>
        <taxon>Eleusine</taxon>
    </lineage>
</organism>
<evidence type="ECO:0000313" key="2">
    <source>
        <dbReference type="EMBL" id="GJN08311.1"/>
    </source>
</evidence>
<feature type="domain" description="DUF4371" evidence="1">
    <location>
        <begin position="2"/>
        <end position="63"/>
    </location>
</feature>
<gene>
    <name evidence="2" type="primary">ga26217</name>
    <name evidence="2" type="ORF">PR202_ga26217</name>
</gene>
<dbReference type="PANTHER" id="PTHR45749">
    <property type="match status" value="1"/>
</dbReference>
<dbReference type="AlphaFoldDB" id="A0AAV5DD20"/>
<dbReference type="Proteomes" id="UP001054889">
    <property type="component" value="Unassembled WGS sequence"/>
</dbReference>
<reference evidence="2" key="1">
    <citation type="journal article" date="2018" name="DNA Res.">
        <title>Multiple hybrid de novo genome assembly of finger millet, an orphan allotetraploid crop.</title>
        <authorList>
            <person name="Hatakeyama M."/>
            <person name="Aluri S."/>
            <person name="Balachadran M.T."/>
            <person name="Sivarajan S.R."/>
            <person name="Patrignani A."/>
            <person name="Gruter S."/>
            <person name="Poveda L."/>
            <person name="Shimizu-Inatsugi R."/>
            <person name="Baeten J."/>
            <person name="Francoijs K.J."/>
            <person name="Nataraja K.N."/>
            <person name="Reddy Y.A.N."/>
            <person name="Phadnis S."/>
            <person name="Ravikumar R.L."/>
            <person name="Schlapbach R."/>
            <person name="Sreeman S.M."/>
            <person name="Shimizu K.K."/>
        </authorList>
    </citation>
    <scope>NUCLEOTIDE SEQUENCE</scope>
</reference>
<dbReference type="Pfam" id="PF14291">
    <property type="entry name" value="DUF4371"/>
    <property type="match status" value="1"/>
</dbReference>
<protein>
    <recommendedName>
        <fullName evidence="1">DUF4371 domain-containing protein</fullName>
    </recommendedName>
</protein>
<reference evidence="2" key="2">
    <citation type="submission" date="2021-12" db="EMBL/GenBank/DDBJ databases">
        <title>Resequencing data analysis of finger millet.</title>
        <authorList>
            <person name="Hatakeyama M."/>
            <person name="Aluri S."/>
            <person name="Balachadran M.T."/>
            <person name="Sivarajan S.R."/>
            <person name="Poveda L."/>
            <person name="Shimizu-Inatsugi R."/>
            <person name="Schlapbach R."/>
            <person name="Sreeman S.M."/>
            <person name="Shimizu K.K."/>
        </authorList>
    </citation>
    <scope>NUCLEOTIDE SEQUENCE</scope>
</reference>
<dbReference type="PANTHER" id="PTHR45749:SF26">
    <property type="entry name" value="ZINC FINGER MYM-TYPE PROTEIN 1-LIKE"/>
    <property type="match status" value="1"/>
</dbReference>
<accession>A0AAV5DD20</accession>
<name>A0AAV5DD20_ELECO</name>
<comment type="caution">
    <text evidence="2">The sequence shown here is derived from an EMBL/GenBank/DDBJ whole genome shotgun (WGS) entry which is preliminary data.</text>
</comment>
<dbReference type="InterPro" id="IPR025398">
    <property type="entry name" value="DUF4371"/>
</dbReference>
<sequence>MVKLLASYNEEVKAVVLGNAPQNAKYTSPTIQKEILDLLACNVQRAICNKIGNAKFCIIVDES</sequence>
<evidence type="ECO:0000259" key="1">
    <source>
        <dbReference type="Pfam" id="PF14291"/>
    </source>
</evidence>
<proteinExistence type="predicted"/>